<feature type="repeat" description="ANK" evidence="3">
    <location>
        <begin position="927"/>
        <end position="959"/>
    </location>
</feature>
<feature type="region of interest" description="Disordered" evidence="4">
    <location>
        <begin position="97"/>
        <end position="181"/>
    </location>
</feature>
<feature type="region of interest" description="Disordered" evidence="4">
    <location>
        <begin position="1593"/>
        <end position="1614"/>
    </location>
</feature>
<accession>A0A9P8A8U3</accession>
<feature type="repeat" description="ANK" evidence="3">
    <location>
        <begin position="432"/>
        <end position="464"/>
    </location>
</feature>
<feature type="repeat" description="ANK" evidence="3">
    <location>
        <begin position="531"/>
        <end position="563"/>
    </location>
</feature>
<feature type="region of interest" description="Disordered" evidence="4">
    <location>
        <begin position="218"/>
        <end position="397"/>
    </location>
</feature>
<feature type="compositionally biased region" description="Low complexity" evidence="4">
    <location>
        <begin position="1045"/>
        <end position="1066"/>
    </location>
</feature>
<dbReference type="Gene3D" id="1.25.40.20">
    <property type="entry name" value="Ankyrin repeat-containing domain"/>
    <property type="match status" value="3"/>
</dbReference>
<feature type="compositionally biased region" description="Polar residues" evidence="4">
    <location>
        <begin position="799"/>
        <end position="808"/>
    </location>
</feature>
<feature type="compositionally biased region" description="Polar residues" evidence="4">
    <location>
        <begin position="332"/>
        <end position="351"/>
    </location>
</feature>
<feature type="compositionally biased region" description="Polar residues" evidence="4">
    <location>
        <begin position="121"/>
        <end position="134"/>
    </location>
</feature>
<feature type="repeat" description="ANK" evidence="3">
    <location>
        <begin position="465"/>
        <end position="497"/>
    </location>
</feature>
<dbReference type="SMART" id="SM00248">
    <property type="entry name" value="ANK"/>
    <property type="match status" value="9"/>
</dbReference>
<feature type="compositionally biased region" description="Basic and acidic residues" evidence="4">
    <location>
        <begin position="146"/>
        <end position="168"/>
    </location>
</feature>
<evidence type="ECO:0000259" key="5">
    <source>
        <dbReference type="Pfam" id="PF24513"/>
    </source>
</evidence>
<dbReference type="Proteomes" id="UP000717515">
    <property type="component" value="Unassembled WGS sequence"/>
</dbReference>
<feature type="compositionally biased region" description="Low complexity" evidence="4">
    <location>
        <begin position="774"/>
        <end position="789"/>
    </location>
</feature>
<feature type="repeat" description="ANK" evidence="3">
    <location>
        <begin position="597"/>
        <end position="629"/>
    </location>
</feature>
<dbReference type="GO" id="GO:0004842">
    <property type="term" value="F:ubiquitin-protein transferase activity"/>
    <property type="evidence" value="ECO:0007669"/>
    <property type="project" value="TreeGrafter"/>
</dbReference>
<feature type="compositionally biased region" description="Low complexity" evidence="4">
    <location>
        <begin position="218"/>
        <end position="236"/>
    </location>
</feature>
<evidence type="ECO:0000256" key="1">
    <source>
        <dbReference type="ARBA" id="ARBA00022737"/>
    </source>
</evidence>
<feature type="region of interest" description="Disordered" evidence="4">
    <location>
        <begin position="650"/>
        <end position="854"/>
    </location>
</feature>
<dbReference type="InterPro" id="IPR036770">
    <property type="entry name" value="Ankyrin_rpt-contain_sf"/>
</dbReference>
<feature type="region of interest" description="Disordered" evidence="4">
    <location>
        <begin position="589"/>
        <end position="610"/>
    </location>
</feature>
<dbReference type="PROSITE" id="PS50088">
    <property type="entry name" value="ANK_REPEAT"/>
    <property type="match status" value="9"/>
</dbReference>
<feature type="compositionally biased region" description="Polar residues" evidence="4">
    <location>
        <begin position="1293"/>
        <end position="1310"/>
    </location>
</feature>
<evidence type="ECO:0000256" key="3">
    <source>
        <dbReference type="PROSITE-ProRule" id="PRU00023"/>
    </source>
</evidence>
<proteinExistence type="predicted"/>
<dbReference type="PROSITE" id="PS50297">
    <property type="entry name" value="ANK_REP_REGION"/>
    <property type="match status" value="8"/>
</dbReference>
<protein>
    <recommendedName>
        <fullName evidence="5">DUF7593 domain-containing protein</fullName>
    </recommendedName>
</protein>
<feature type="compositionally biased region" description="Low complexity" evidence="4">
    <location>
        <begin position="1330"/>
        <end position="1370"/>
    </location>
</feature>
<evidence type="ECO:0000256" key="2">
    <source>
        <dbReference type="ARBA" id="ARBA00023043"/>
    </source>
</evidence>
<gene>
    <name evidence="6" type="ORF">KVV02_005184</name>
</gene>
<feature type="repeat" description="ANK" evidence="3">
    <location>
        <begin position="894"/>
        <end position="926"/>
    </location>
</feature>
<feature type="compositionally biased region" description="Basic and acidic residues" evidence="4">
    <location>
        <begin position="1033"/>
        <end position="1042"/>
    </location>
</feature>
<dbReference type="Pfam" id="PF12796">
    <property type="entry name" value="Ank_2"/>
    <property type="match status" value="3"/>
</dbReference>
<dbReference type="PANTHER" id="PTHR24171">
    <property type="entry name" value="ANKYRIN REPEAT DOMAIN-CONTAINING PROTEIN 39-RELATED"/>
    <property type="match status" value="1"/>
</dbReference>
<name>A0A9P8A8U3_MORAP</name>
<feature type="compositionally biased region" description="Basic residues" evidence="4">
    <location>
        <begin position="290"/>
        <end position="304"/>
    </location>
</feature>
<feature type="compositionally biased region" description="Basic and acidic residues" evidence="4">
    <location>
        <begin position="694"/>
        <end position="731"/>
    </location>
</feature>
<dbReference type="InterPro" id="IPR056015">
    <property type="entry name" value="DUF7593"/>
</dbReference>
<evidence type="ECO:0000256" key="4">
    <source>
        <dbReference type="SAM" id="MobiDB-lite"/>
    </source>
</evidence>
<dbReference type="InterPro" id="IPR002110">
    <property type="entry name" value="Ankyrin_rpt"/>
</dbReference>
<keyword evidence="1" id="KW-0677">Repeat</keyword>
<feature type="repeat" description="ANK" evidence="3">
    <location>
        <begin position="861"/>
        <end position="893"/>
    </location>
</feature>
<feature type="repeat" description="ANK" evidence="3">
    <location>
        <begin position="564"/>
        <end position="596"/>
    </location>
</feature>
<keyword evidence="2 3" id="KW-0040">ANK repeat</keyword>
<feature type="compositionally biased region" description="Polar residues" evidence="4">
    <location>
        <begin position="1188"/>
        <end position="1200"/>
    </location>
</feature>
<feature type="compositionally biased region" description="Low complexity" evidence="4">
    <location>
        <begin position="1073"/>
        <end position="1088"/>
    </location>
</feature>
<feature type="repeat" description="ANK" evidence="3">
    <location>
        <begin position="399"/>
        <end position="431"/>
    </location>
</feature>
<dbReference type="EMBL" id="JAIFTL010000052">
    <property type="protein sequence ID" value="KAG9324945.1"/>
    <property type="molecule type" value="Genomic_DNA"/>
</dbReference>
<feature type="compositionally biased region" description="Low complexity" evidence="4">
    <location>
        <begin position="1207"/>
        <end position="1251"/>
    </location>
</feature>
<dbReference type="PANTHER" id="PTHR24171:SF8">
    <property type="entry name" value="BRCA1-ASSOCIATED RING DOMAIN PROTEIN 1"/>
    <property type="match status" value="1"/>
</dbReference>
<dbReference type="Pfam" id="PF24513">
    <property type="entry name" value="DUF7593"/>
    <property type="match status" value="1"/>
</dbReference>
<comment type="caution">
    <text evidence="6">The sequence shown here is derived from an EMBL/GenBank/DDBJ whole genome shotgun (WGS) entry which is preliminary data.</text>
</comment>
<reference evidence="6" key="1">
    <citation type="submission" date="2021-07" db="EMBL/GenBank/DDBJ databases">
        <title>Draft genome of Mortierella alpina, strain LL118, isolated from an aspen leaf litter sample.</title>
        <authorList>
            <person name="Yang S."/>
            <person name="Vinatzer B.A."/>
        </authorList>
    </citation>
    <scope>NUCLEOTIDE SEQUENCE</scope>
    <source>
        <strain evidence="6">LL118</strain>
    </source>
</reference>
<dbReference type="GO" id="GO:0085020">
    <property type="term" value="P:protein K6-linked ubiquitination"/>
    <property type="evidence" value="ECO:0007669"/>
    <property type="project" value="TreeGrafter"/>
</dbReference>
<feature type="region of interest" description="Disordered" evidence="4">
    <location>
        <begin position="990"/>
        <end position="1272"/>
    </location>
</feature>
<feature type="region of interest" description="Disordered" evidence="4">
    <location>
        <begin position="1285"/>
        <end position="1402"/>
    </location>
</feature>
<evidence type="ECO:0000313" key="7">
    <source>
        <dbReference type="Proteomes" id="UP000717515"/>
    </source>
</evidence>
<feature type="compositionally biased region" description="Low complexity" evidence="4">
    <location>
        <begin position="661"/>
        <end position="685"/>
    </location>
</feature>
<dbReference type="PRINTS" id="PR01415">
    <property type="entry name" value="ANKYRIN"/>
</dbReference>
<dbReference type="SUPFAM" id="SSF48403">
    <property type="entry name" value="Ankyrin repeat"/>
    <property type="match status" value="2"/>
</dbReference>
<organism evidence="6 7">
    <name type="scientific">Mortierella alpina</name>
    <name type="common">Oleaginous fungus</name>
    <name type="synonym">Mortierella renispora</name>
    <dbReference type="NCBI Taxonomy" id="64518"/>
    <lineage>
        <taxon>Eukaryota</taxon>
        <taxon>Fungi</taxon>
        <taxon>Fungi incertae sedis</taxon>
        <taxon>Mucoromycota</taxon>
        <taxon>Mortierellomycotina</taxon>
        <taxon>Mortierellomycetes</taxon>
        <taxon>Mortierellales</taxon>
        <taxon>Mortierellaceae</taxon>
        <taxon>Mortierella</taxon>
    </lineage>
</organism>
<feature type="domain" description="DUF7593" evidence="5">
    <location>
        <begin position="1419"/>
        <end position="1559"/>
    </location>
</feature>
<sequence length="1704" mass="184222">MRAGTLSALSDSVTQYTSLALSGNSGTALAGFTSIPRPPKPVNNCVWSRLIMENGTISRPSPSTGIQQSSRHYLPILMTSGKDISGSVFSYMNSEPATAAKDTKDTKDSTASTIGAKKQHLSSLNTQPQPGSYTNHRKSDPSSSEPEIKKMDINDDSIPSREPSDKTADNTTSPLDNNGAIKKIATSSLSVAQRSPVTPDSPVVASAATADLIEGALSDFDGSDLSDLSSGSSASGSDRELDQGEEEASSDDNASVKSKDNDEDGDESGNGSSASDDPRPRSKTSQVKRSFAKHTKSRPKRSRRIQSDSSEGDEDKQEPSKRNPGRPPKVKTSPSKSRPTLSPASPVSPTFTAFAKKIGNGPTEPSGMEGIISHASNESPPKKKAKQPDFTNIGKRDRSGRTQLFKYTALGDLETCQKLIEAGAQVNDRDYAEWTPLHEACVTGHEKVAELLIQHHADVNAPGGHMDTPLHDAAQNGHVDVVKLLLAHGANVLAKNAKGVIPIDVTDDKEVMDLLQRRQTLVNMLTGRNQAGQTMLHRACSSGSFANVADLLNQGADIHAQDNAQWTPLHEAALAGHTKVVELLLSRGADPNAQGHGNDTALHDASQNEHEEVVQLLLEYGADPDFKNAKGEKPCDVCEDDSILELLKNGARGTKKPLPRSAGSISSSSSLSSLSSLSSKTSNPSNVAGHRTIKTTERSKRQKEGSTDAHMSDGGRSASEEKPMSRDERKMQQLLSSIRMQEQMEERKKAKKRRPKQISDEDGDDDEEQNGKTSRSSKMNAASSSSSSSVWNLGGRNGKASNSSSRSFPNPGRNGSKRRSSRSEDRDESDSAAERSSKPRRPVQRSVGARSRIDHRYKDAAGRTQLHQWAESGDIEMVGTLLEGGADRDPKDHEGLTPLHLAAKAGNADVLVLLLAYGCNVNAQDQDKTTALHEAVRHHHTEAVRLLLQNNALPSLRDSRKRTSMDLTSSKDTEIRSLITASLEQAELKAKERSKKRLSQMVESQTSPKHKERKTSRNSDSDEPVQPRKKISERKDDDERRGQHSRTSSSSANVAKSSSMPSMSVSRTHSAPSNSSLLTAAAQTASSAPQRKSTMETNGAEALTPLKKQKLHSRHASLTGSGPVSQPADDDTDMRFLGGPSKKRREVDRLSDAYVGKIKIKKEREDDGQHFRTPSLSLKSDELRRVASTPSLSKDSSMNKQGRHASKSSISSTSRPSSALGMISGSSIASISPPLTETSSSPPPTSLALAAQEQETLKSKKRSSQTFSSPSSYQKFADELKLGGSIHQHSRQRSTSAIPSSRSTLYENVPTTTTTTSNADTDLARKRAKTSSTTDMTAETTTLTTTTTTTTTTATTPQVKESTSGDGPPSHSHPPPSSSSSTGEVSEGGEHAQGSGRVNGVRIKKEQVEEVVDRHIPSERLVLDAQRYLPLYTVQHSDDDSAGTSGSSTLSSCVVDRQVQLLLGIKPGTLFARYPHLHRRLVTTREKTRLWSPLSSMVSDRCAAAVKLNFEGLPAECQFSSWSNATTAMSRLKEHEKLKFLGCELYFVRLEEIMDVIRQDYGQLNESMMTIMLDIGYDDEELEMEVDVNHAAKEEKEEKDDDGDVDGSVSAKVKLEGEGRKEAKVLMKEVKDEETTESLAVGRGGLAPLFISATNASAPISEPVSAPASLSNPMRTSLPKLMRVPAKMATKAMFKEMQQQYRQP</sequence>
<evidence type="ECO:0000313" key="6">
    <source>
        <dbReference type="EMBL" id="KAG9324945.1"/>
    </source>
</evidence>